<evidence type="ECO:0000256" key="4">
    <source>
        <dbReference type="ARBA" id="ARBA00022853"/>
    </source>
</evidence>
<dbReference type="PANTHER" id="PTHR13476">
    <property type="entry name" value="CHROMATIN MODIFICATION-RELATED PROTEIN MEAF6"/>
    <property type="match status" value="1"/>
</dbReference>
<evidence type="ECO:0000256" key="9">
    <source>
        <dbReference type="RuleBase" id="RU368022"/>
    </source>
</evidence>
<dbReference type="EMBL" id="LN483166">
    <property type="protein sequence ID" value="CED84641.1"/>
    <property type="molecule type" value="Genomic_DNA"/>
</dbReference>
<comment type="similarity">
    <text evidence="2 9">Belongs to the EAF6 family.</text>
</comment>
<evidence type="ECO:0000256" key="7">
    <source>
        <dbReference type="ARBA" id="ARBA00023163"/>
    </source>
</evidence>
<organism evidence="10">
    <name type="scientific">Phaffia rhodozyma</name>
    <name type="common">Yeast</name>
    <name type="synonym">Xanthophyllomyces dendrorhous</name>
    <dbReference type="NCBI Taxonomy" id="264483"/>
    <lineage>
        <taxon>Eukaryota</taxon>
        <taxon>Fungi</taxon>
        <taxon>Dikarya</taxon>
        <taxon>Basidiomycota</taxon>
        <taxon>Agaricomycotina</taxon>
        <taxon>Tremellomycetes</taxon>
        <taxon>Cystofilobasidiales</taxon>
        <taxon>Mrakiaceae</taxon>
        <taxon>Phaffia</taxon>
    </lineage>
</organism>
<reference evidence="10" key="1">
    <citation type="submission" date="2014-08" db="EMBL/GenBank/DDBJ databases">
        <authorList>
            <person name="Sharma Rahul"/>
            <person name="Thines Marco"/>
        </authorList>
    </citation>
    <scope>NUCLEOTIDE SEQUENCE</scope>
</reference>
<accession>A0A0F7ST36</accession>
<evidence type="ECO:0000256" key="6">
    <source>
        <dbReference type="ARBA" id="ARBA00023054"/>
    </source>
</evidence>
<comment type="subunit">
    <text evidence="9">Component of the NuA4 histone acetyltransferase complex.</text>
</comment>
<dbReference type="GO" id="GO:0006281">
    <property type="term" value="P:DNA repair"/>
    <property type="evidence" value="ECO:0007669"/>
    <property type="project" value="UniProtKB-UniRule"/>
</dbReference>
<evidence type="ECO:0000313" key="10">
    <source>
        <dbReference type="EMBL" id="CED84641.1"/>
    </source>
</evidence>
<keyword evidence="5 9" id="KW-0805">Transcription regulation</keyword>
<evidence type="ECO:0000256" key="3">
    <source>
        <dbReference type="ARBA" id="ARBA00018504"/>
    </source>
</evidence>
<keyword evidence="8 9" id="KW-0539">Nucleus</keyword>
<name>A0A0F7ST36_PHARH</name>
<dbReference type="GO" id="GO:0035267">
    <property type="term" value="C:NuA4 histone acetyltransferase complex"/>
    <property type="evidence" value="ECO:0007669"/>
    <property type="project" value="UniProtKB-UniRule"/>
</dbReference>
<protein>
    <recommendedName>
        <fullName evidence="3 9">Chromatin modification-related protein EAF6</fullName>
    </recommendedName>
</protein>
<keyword evidence="6" id="KW-0175">Coiled coil</keyword>
<keyword evidence="9" id="KW-0227">DNA damage</keyword>
<dbReference type="InterPro" id="IPR015418">
    <property type="entry name" value="Eaf6"/>
</dbReference>
<dbReference type="GO" id="GO:0006325">
    <property type="term" value="P:chromatin organization"/>
    <property type="evidence" value="ECO:0007669"/>
    <property type="project" value="UniProtKB-KW"/>
</dbReference>
<keyword evidence="7 9" id="KW-0804">Transcription</keyword>
<sequence>MSNIPNAADPRVVAEKAKNDLILALQRKRQIEKQLINTEGKIYAFEGSYLEECGQNTGNIFKGFNDYLKPPTAGGAHKKKYEVTDADRLFSGSSVSFTKSLEAKTESR</sequence>
<evidence type="ECO:0000256" key="2">
    <source>
        <dbReference type="ARBA" id="ARBA00010916"/>
    </source>
</evidence>
<evidence type="ECO:0000256" key="5">
    <source>
        <dbReference type="ARBA" id="ARBA00023015"/>
    </source>
</evidence>
<evidence type="ECO:0000256" key="8">
    <source>
        <dbReference type="ARBA" id="ARBA00023242"/>
    </source>
</evidence>
<keyword evidence="9" id="KW-0234">DNA repair</keyword>
<evidence type="ECO:0000256" key="1">
    <source>
        <dbReference type="ARBA" id="ARBA00004123"/>
    </source>
</evidence>
<dbReference type="Pfam" id="PF09340">
    <property type="entry name" value="NuA4"/>
    <property type="match status" value="1"/>
</dbReference>
<comment type="function">
    <text evidence="9">Component of the NuA4 histone acetyltransferase complex which is involved in transcriptional activation of selected genes principally by acetylation of nucleosomal histone H4 and H2A. The NuA4 complex is also involved in DNA repair.</text>
</comment>
<comment type="subcellular location">
    <subcellularLocation>
        <location evidence="1 9">Nucleus</location>
    </subcellularLocation>
</comment>
<dbReference type="AlphaFoldDB" id="A0A0F7ST36"/>
<proteinExistence type="inferred from homology"/>
<dbReference type="GO" id="GO:0005634">
    <property type="term" value="C:nucleus"/>
    <property type="evidence" value="ECO:0007669"/>
    <property type="project" value="UniProtKB-SubCell"/>
</dbReference>
<keyword evidence="4 9" id="KW-0156">Chromatin regulator</keyword>